<dbReference type="EMBL" id="JAXCLW010000001">
    <property type="protein sequence ID" value="MDY0882470.1"/>
    <property type="molecule type" value="Genomic_DNA"/>
</dbReference>
<evidence type="ECO:0000313" key="2">
    <source>
        <dbReference type="Proteomes" id="UP001279642"/>
    </source>
</evidence>
<comment type="caution">
    <text evidence="1">The sequence shown here is derived from an EMBL/GenBank/DDBJ whole genome shotgun (WGS) entry which is preliminary data.</text>
</comment>
<dbReference type="RefSeq" id="WP_320507493.1">
    <property type="nucleotide sequence ID" value="NZ_JAXCLW010000001.1"/>
</dbReference>
<evidence type="ECO:0000313" key="1">
    <source>
        <dbReference type="EMBL" id="MDY0882470.1"/>
    </source>
</evidence>
<gene>
    <name evidence="1" type="ORF">SMD27_06425</name>
</gene>
<accession>A0ABU5EA36</accession>
<name>A0ABU5EA36_9PROT</name>
<reference evidence="1 2" key="1">
    <citation type="journal article" date="2016" name="Antonie Van Leeuwenhoek">
        <title>Dongia soli sp. nov., isolated from soil from Dokdo, Korea.</title>
        <authorList>
            <person name="Kim D.U."/>
            <person name="Lee H."/>
            <person name="Kim H."/>
            <person name="Kim S.G."/>
            <person name="Ka J.O."/>
        </authorList>
    </citation>
    <scope>NUCLEOTIDE SEQUENCE [LARGE SCALE GENOMIC DNA]</scope>
    <source>
        <strain evidence="1 2">D78</strain>
    </source>
</reference>
<protein>
    <submittedName>
        <fullName evidence="1">Uncharacterized protein</fullName>
    </submittedName>
</protein>
<dbReference type="Proteomes" id="UP001279642">
    <property type="component" value="Unassembled WGS sequence"/>
</dbReference>
<organism evidence="1 2">
    <name type="scientific">Dongia soli</name>
    <dbReference type="NCBI Taxonomy" id="600628"/>
    <lineage>
        <taxon>Bacteria</taxon>
        <taxon>Pseudomonadati</taxon>
        <taxon>Pseudomonadota</taxon>
        <taxon>Alphaproteobacteria</taxon>
        <taxon>Rhodospirillales</taxon>
        <taxon>Dongiaceae</taxon>
        <taxon>Dongia</taxon>
    </lineage>
</organism>
<keyword evidence="2" id="KW-1185">Reference proteome</keyword>
<proteinExistence type="predicted"/>
<sequence>MSKGMQPKDFGELYDMFQANVSRYDCGRFCGPINGDSPVCCSTQHAVPVVEKPEYALLKSRTDLWHRFKPYDATTRKIVNELGSSCCAIECKGARFCERDNRTLACRAFPFYPYITREGNFIGLGTYWIYEDRCWLISNMQVVERDFLKEFVAAYEFLFEKDPAEFETMKQHSATHRRTFTRLNRPIALIAREGGFLKVLPGGKGIVPLKREDLPRIGIYKSERAYARAVKAAGGTMPAQSVMAP</sequence>